<keyword evidence="3 4" id="KW-0862">Zinc</keyword>
<dbReference type="PANTHER" id="PTHR47457:SF1">
    <property type="entry name" value="BTB DOMAIN-CONTAINING PROTEIN-RELATED"/>
    <property type="match status" value="1"/>
</dbReference>
<dbReference type="InterPro" id="IPR013083">
    <property type="entry name" value="Znf_RING/FYVE/PHD"/>
</dbReference>
<dbReference type="Pfam" id="PF00754">
    <property type="entry name" value="F5_F8_type_C"/>
    <property type="match status" value="1"/>
</dbReference>
<keyword evidence="9" id="KW-1185">Reference proteome</keyword>
<feature type="zinc finger region" description="TRAF-type" evidence="4">
    <location>
        <begin position="101"/>
        <end position="152"/>
    </location>
</feature>
<comment type="caution">
    <text evidence="8">The sequence shown here is derived from an EMBL/GenBank/DDBJ whole genome shotgun (WGS) entry which is preliminary data.</text>
</comment>
<dbReference type="EMBL" id="JAPMOS010000039">
    <property type="protein sequence ID" value="KAJ4457829.1"/>
    <property type="molecule type" value="Genomic_DNA"/>
</dbReference>
<evidence type="ECO:0000256" key="4">
    <source>
        <dbReference type="PROSITE-ProRule" id="PRU00207"/>
    </source>
</evidence>
<reference evidence="8" key="1">
    <citation type="journal article" date="2022" name="bioRxiv">
        <title>Genomics of Preaxostyla Flagellates Illuminates Evolutionary Transitions and the Path Towards Mitochondrial Loss.</title>
        <authorList>
            <person name="Novak L.V.F."/>
            <person name="Treitli S.C."/>
            <person name="Pyrih J."/>
            <person name="Halakuc P."/>
            <person name="Pipaliya S.V."/>
            <person name="Vacek V."/>
            <person name="Brzon O."/>
            <person name="Soukal P."/>
            <person name="Eme L."/>
            <person name="Dacks J.B."/>
            <person name="Karnkowska A."/>
            <person name="Elias M."/>
            <person name="Hampl V."/>
        </authorList>
    </citation>
    <scope>NUCLEOTIDE SEQUENCE</scope>
    <source>
        <strain evidence="8">RCP-MX</strain>
    </source>
</reference>
<dbReference type="SUPFAM" id="SSF49599">
    <property type="entry name" value="TRAF domain-like"/>
    <property type="match status" value="1"/>
</dbReference>
<feature type="coiled-coil region" evidence="5">
    <location>
        <begin position="214"/>
        <end position="248"/>
    </location>
</feature>
<dbReference type="PANTHER" id="PTHR47457">
    <property type="entry name" value="OS05G0345500 PROTEIN"/>
    <property type="match status" value="1"/>
</dbReference>
<dbReference type="Gene3D" id="2.60.120.260">
    <property type="entry name" value="Galactose-binding domain-like"/>
    <property type="match status" value="1"/>
</dbReference>
<organism evidence="8 9">
    <name type="scientific">Paratrimastix pyriformis</name>
    <dbReference type="NCBI Taxonomy" id="342808"/>
    <lineage>
        <taxon>Eukaryota</taxon>
        <taxon>Metamonada</taxon>
        <taxon>Preaxostyla</taxon>
        <taxon>Paratrimastigidae</taxon>
        <taxon>Paratrimastix</taxon>
    </lineage>
</organism>
<evidence type="ECO:0000256" key="5">
    <source>
        <dbReference type="SAM" id="Coils"/>
    </source>
</evidence>
<keyword evidence="2 4" id="KW-0863">Zinc-finger</keyword>
<evidence type="ECO:0000259" key="7">
    <source>
        <dbReference type="PROSITE" id="PS50145"/>
    </source>
</evidence>
<dbReference type="PROSITE" id="PS50022">
    <property type="entry name" value="FA58C_3"/>
    <property type="match status" value="1"/>
</dbReference>
<dbReference type="InterPro" id="IPR001293">
    <property type="entry name" value="Znf_TRAF"/>
</dbReference>
<dbReference type="PROSITE" id="PS50145">
    <property type="entry name" value="ZF_TRAF"/>
    <property type="match status" value="1"/>
</dbReference>
<keyword evidence="5" id="KW-0175">Coiled coil</keyword>
<evidence type="ECO:0000313" key="9">
    <source>
        <dbReference type="Proteomes" id="UP001141327"/>
    </source>
</evidence>
<dbReference type="Gene3D" id="3.30.40.10">
    <property type="entry name" value="Zinc/RING finger domain, C3HC4 (zinc finger)"/>
    <property type="match status" value="1"/>
</dbReference>
<dbReference type="InterPro" id="IPR008979">
    <property type="entry name" value="Galactose-bd-like_sf"/>
</dbReference>
<protein>
    <submittedName>
        <fullName evidence="8">E3 ubiquitin-protein ligase HECTD1</fullName>
    </submittedName>
</protein>
<accession>A0ABQ8UEZ9</accession>
<evidence type="ECO:0000256" key="1">
    <source>
        <dbReference type="ARBA" id="ARBA00022723"/>
    </source>
</evidence>
<keyword evidence="1 4" id="KW-0479">Metal-binding</keyword>
<dbReference type="SUPFAM" id="SSF49785">
    <property type="entry name" value="Galactose-binding domain-like"/>
    <property type="match status" value="1"/>
</dbReference>
<evidence type="ECO:0000256" key="3">
    <source>
        <dbReference type="ARBA" id="ARBA00022833"/>
    </source>
</evidence>
<name>A0ABQ8UEZ9_9EUKA</name>
<evidence type="ECO:0000256" key="2">
    <source>
        <dbReference type="ARBA" id="ARBA00022771"/>
    </source>
</evidence>
<gene>
    <name evidence="8" type="ORF">PAPYR_6652</name>
</gene>
<evidence type="ECO:0000313" key="8">
    <source>
        <dbReference type="EMBL" id="KAJ4457829.1"/>
    </source>
</evidence>
<sequence>MIPMEHRDTHAATEESLSIWSETQGKMKPGDARLSAIFSPPFLHLPCRIVSRTSRGSCLLVLRVAACPKLVIRFVERVKCRCPNHGLGCEAVVGVLMVERHLREECEWREEECPRCHQQVHRAEMGRHQDTTCAAKPMPCGFADAGCETRCPQGDLAAHERDGVVAHVGLLRQQLAATKGMLTDLAQSNERLGEELTATKGHLAQTQLVLVQSKEQLGGELAATKAELAQTQHDLAHTQERMAILQAQLVLLVTPPPTPEGLEATPDAVSPQIAVAWRPVEAPACTLPAIPIRYRVTAEVPDQTSPTIVYTGPECRCMYVFPPGAAEARLAVVAMRGLAESGPSAPVSCTRPRTPGTVFTYDHDMDEQGLFHYIGTQGHTQPWQNPAEAGWVTTTRSKEPEIGNNSDPLGRQPCNTWFGRTPNSWWQVDLGATRLFVTQRYTLRHNNLANHERYRLQSWRLEGSLDGASWRTLDEHTNEPNAIPARPDAMATFIVAPAQAFPARYLRVLTTGTNAGGDSQFPLSGFEMYGTLCAPTRPQ</sequence>
<feature type="domain" description="F5/8 type C" evidence="6">
    <location>
        <begin position="415"/>
        <end position="531"/>
    </location>
</feature>
<dbReference type="InterPro" id="IPR000421">
    <property type="entry name" value="FA58C"/>
</dbReference>
<evidence type="ECO:0000259" key="6">
    <source>
        <dbReference type="PROSITE" id="PS50022"/>
    </source>
</evidence>
<proteinExistence type="predicted"/>
<feature type="domain" description="TRAF-type" evidence="7">
    <location>
        <begin position="101"/>
        <end position="152"/>
    </location>
</feature>
<dbReference type="Proteomes" id="UP001141327">
    <property type="component" value="Unassembled WGS sequence"/>
</dbReference>